<gene>
    <name evidence="8" type="ordered locus">Fleli_3664</name>
</gene>
<dbReference type="EMBL" id="CP003345">
    <property type="protein sequence ID" value="AFM05979.1"/>
    <property type="molecule type" value="Genomic_DNA"/>
</dbReference>
<dbReference type="PANTHER" id="PTHR43788:SF8">
    <property type="entry name" value="DNA-BINDING PROTEIN SMUBP-2"/>
    <property type="match status" value="1"/>
</dbReference>
<feature type="domain" description="DNA2/NAM7 helicase helicase" evidence="6">
    <location>
        <begin position="312"/>
        <end position="469"/>
    </location>
</feature>
<dbReference type="CDD" id="cd18808">
    <property type="entry name" value="SF1_C_Upf1"/>
    <property type="match status" value="1"/>
</dbReference>
<evidence type="ECO:0000256" key="3">
    <source>
        <dbReference type="ARBA" id="ARBA00022801"/>
    </source>
</evidence>
<dbReference type="InterPro" id="IPR041677">
    <property type="entry name" value="DNA2/NAM7_AAA_11"/>
</dbReference>
<dbReference type="RefSeq" id="WP_014799403.1">
    <property type="nucleotide sequence ID" value="NC_018018.1"/>
</dbReference>
<evidence type="ECO:0000256" key="1">
    <source>
        <dbReference type="ARBA" id="ARBA00007913"/>
    </source>
</evidence>
<dbReference type="SUPFAM" id="SSF52540">
    <property type="entry name" value="P-loop containing nucleoside triphosphate hydrolases"/>
    <property type="match status" value="1"/>
</dbReference>
<evidence type="ECO:0008006" key="10">
    <source>
        <dbReference type="Google" id="ProtNLM"/>
    </source>
</evidence>
<evidence type="ECO:0000256" key="4">
    <source>
        <dbReference type="ARBA" id="ARBA00022806"/>
    </source>
</evidence>
<evidence type="ECO:0000259" key="6">
    <source>
        <dbReference type="Pfam" id="PF13086"/>
    </source>
</evidence>
<name>I4APU4_BERLS</name>
<dbReference type="STRING" id="880071.Fleli_3664"/>
<keyword evidence="5" id="KW-0067">ATP-binding</keyword>
<evidence type="ECO:0000313" key="8">
    <source>
        <dbReference type="EMBL" id="AFM05979.1"/>
    </source>
</evidence>
<reference evidence="9" key="1">
    <citation type="submission" date="2012-06" db="EMBL/GenBank/DDBJ databases">
        <title>The complete genome of Flexibacter litoralis DSM 6794.</title>
        <authorList>
            <person name="Lucas S."/>
            <person name="Copeland A."/>
            <person name="Lapidus A."/>
            <person name="Glavina del Rio T."/>
            <person name="Dalin E."/>
            <person name="Tice H."/>
            <person name="Bruce D."/>
            <person name="Goodwin L."/>
            <person name="Pitluck S."/>
            <person name="Peters L."/>
            <person name="Ovchinnikova G."/>
            <person name="Lu M."/>
            <person name="Kyrpides N."/>
            <person name="Mavromatis K."/>
            <person name="Ivanova N."/>
            <person name="Brettin T."/>
            <person name="Detter J.C."/>
            <person name="Han C."/>
            <person name="Larimer F."/>
            <person name="Land M."/>
            <person name="Hauser L."/>
            <person name="Markowitz V."/>
            <person name="Cheng J.-F."/>
            <person name="Hugenholtz P."/>
            <person name="Woyke T."/>
            <person name="Wu D."/>
            <person name="Spring S."/>
            <person name="Lang E."/>
            <person name="Kopitz M."/>
            <person name="Brambilla E."/>
            <person name="Klenk H.-P."/>
            <person name="Eisen J.A."/>
        </authorList>
    </citation>
    <scope>NUCLEOTIDE SEQUENCE [LARGE SCALE GENOMIC DNA]</scope>
    <source>
        <strain evidence="9">ATCC 23117 / DSM 6794 / NBRC 15988 / NCIMB 1366 / Sio-4</strain>
    </source>
</reference>
<dbReference type="GO" id="GO:0005524">
    <property type="term" value="F:ATP binding"/>
    <property type="evidence" value="ECO:0007669"/>
    <property type="project" value="UniProtKB-KW"/>
</dbReference>
<dbReference type="Pfam" id="PF13195">
    <property type="entry name" value="DUF4011"/>
    <property type="match status" value="1"/>
</dbReference>
<keyword evidence="9" id="KW-1185">Reference proteome</keyword>
<feature type="domain" description="DNA2/NAM7 helicase-like C-terminal" evidence="7">
    <location>
        <begin position="1099"/>
        <end position="1276"/>
    </location>
</feature>
<dbReference type="KEGG" id="fli:Fleli_3664"/>
<dbReference type="eggNOG" id="COG1112">
    <property type="taxonomic scope" value="Bacteria"/>
</dbReference>
<accession>I4APU4</accession>
<dbReference type="Pfam" id="PF13087">
    <property type="entry name" value="AAA_12"/>
    <property type="match status" value="1"/>
</dbReference>
<keyword evidence="3" id="KW-0378">Hydrolase</keyword>
<dbReference type="GO" id="GO:0016787">
    <property type="term" value="F:hydrolase activity"/>
    <property type="evidence" value="ECO:0007669"/>
    <property type="project" value="UniProtKB-KW"/>
</dbReference>
<dbReference type="PANTHER" id="PTHR43788">
    <property type="entry name" value="DNA2/NAM7 HELICASE FAMILY MEMBER"/>
    <property type="match status" value="1"/>
</dbReference>
<comment type="similarity">
    <text evidence="1">Belongs to the DNA2/NAM7 helicase family.</text>
</comment>
<keyword evidence="4" id="KW-0347">Helicase</keyword>
<dbReference type="Pfam" id="PF13086">
    <property type="entry name" value="AAA_11"/>
    <property type="match status" value="1"/>
</dbReference>
<dbReference type="InterPro" id="IPR027417">
    <property type="entry name" value="P-loop_NTPase"/>
</dbReference>
<dbReference type="InterPro" id="IPR041679">
    <property type="entry name" value="DNA2/NAM7-like_C"/>
</dbReference>
<dbReference type="InterPro" id="IPR050534">
    <property type="entry name" value="Coronavir_polyprotein_1ab"/>
</dbReference>
<dbReference type="OrthoDB" id="9757917at2"/>
<evidence type="ECO:0000256" key="2">
    <source>
        <dbReference type="ARBA" id="ARBA00022741"/>
    </source>
</evidence>
<sequence length="1430" mass="167663">MQKHKLLEIYQRRLTNLSGKNRSLWLPKIYKNSFLDINELDFLLDKNKSAFSFIESLLANKKNILICNLSDARDSKTNQISRQLKGIERKTNSIFEESGAYDLYVGFPFVEGKLFDDTVVRCPLLFFPVTLEIKNKKWQITQRTDAGISFNKALLLAYSHFNETQISDSVLEENFDDFPKDSLEFLTKLYNYLENSQLEINFNQETFAQKLLPFFSQTKQDATNIFETGKLKIISQAVLGIFPQAGSYLYQDYEKLINDEKTPQLEDFFHGDFDKFNDFETFNETEYQSEILKNNGIETPISEEEIFAPFALDASQEQVLKAVKNNNSFVVQGPPGTGKSQLICNLVSDFVAQGKKVLVVCQKRAALDVVQNRLKEIEISEFIALVHDFKQDRKAIYEQISTHIQNLELYEKQNKSLNAIHLERKFLKISREIDSLTTDFEDYKTALFDESLAGKSIKELYLNADLKKENIELSHAKYFRFDDDFDIKNKEITNPINKNSNQVSISKFKKNLKSYIRLQNNYDNPNYILAERQSFANFEEEDKKEILSLFTDIPSFKQQIESKFSALLGKIISYEQAKKWSEKVPQWKQAVKELQDSKLWQIFKESRYYEFEKPEWLNDYIEISEKENIAASFANAEKKWLAEREKDLLSYFHFGGIEKFLEQRTLEEATILLEEYKKQKNSFVRKMWKRIAAPKAEKFSIDFLEKYKRKDTIKNIDFLLKKITQRNNFEFKITEMQAVEWVSEPPTSIGLKKKELKNWFSTHRKALDLKLLLIELIEYSRIFLEKDITHQDLNLFLEEFVSLLTQIDTEEKRWQKYFTQEQINILLTKNKSDFQSEKINEIKTAIGFDFVKLTELDTLKSQFSKAELKTIKELKKYFNKENNELNENETLDLFDNSIQISWINELEKRSPILKTVGSQSWEENEKHLKDLVIQKQQISADILRLKIKEKTYKDIEFNRLGNRITYRDLEHQVNKKRSIWALRKLLSNYSDEIFQFLPCWLASPETVSAIFPLIQNFDLVIFDEASQCFAEKGIPALYRAKQSIIAGDEKQLPPHDLYQPRWEEDLDKFKTENLDNEINESPELALEVDSLLDLGKNYLPSFELNGHYRSRFAELIAFSNYHFYGNRLKVVPDLTFVQNNKITPTPIKYLKVNGVWHQNQNQKEAKKIVELVKNLTKNKETKDKSIGIITFNAKQQNFIRDLLEESLSKIPEDLFVKNIENVQGDERDLIIFSVGYAPNMSGKFRLSFGSLSQQGGENRLNVAISRAKEKIFIVSSVLPHNLPVLETHSQGAQLLKKYLNFAHSISEGKNWHQINFENNEEIVTRKTEVTETENIKKSYFSNLKSTIISSNQNSEIEFSQNTFSVMDLVELSNNHITQNKEIVAAIYTDDERYFSSYSAKEFHVYLPMLLEKKGWKVKFFWSKDYFLNEK</sequence>
<dbReference type="InterPro" id="IPR047187">
    <property type="entry name" value="SF1_C_Upf1"/>
</dbReference>
<dbReference type="HOGENOM" id="CLU_000788_4_0_10"/>
<organism evidence="8 9">
    <name type="scientific">Bernardetia litoralis (strain ATCC 23117 / DSM 6794 / NBRC 15988 / NCIMB 1366 / Fx l1 / Sio-4)</name>
    <name type="common">Flexibacter litoralis</name>
    <dbReference type="NCBI Taxonomy" id="880071"/>
    <lineage>
        <taxon>Bacteria</taxon>
        <taxon>Pseudomonadati</taxon>
        <taxon>Bacteroidota</taxon>
        <taxon>Cytophagia</taxon>
        <taxon>Cytophagales</taxon>
        <taxon>Bernardetiaceae</taxon>
        <taxon>Bernardetia</taxon>
    </lineage>
</organism>
<keyword evidence="2" id="KW-0547">Nucleotide-binding</keyword>
<protein>
    <recommendedName>
        <fullName evidence="10">DNA/RNA helicase, superfamily I</fullName>
    </recommendedName>
</protein>
<evidence type="ECO:0000259" key="7">
    <source>
        <dbReference type="Pfam" id="PF13087"/>
    </source>
</evidence>
<dbReference type="PATRIC" id="fig|880071.3.peg.3669"/>
<evidence type="ECO:0000313" key="9">
    <source>
        <dbReference type="Proteomes" id="UP000006054"/>
    </source>
</evidence>
<dbReference type="InterPro" id="IPR025103">
    <property type="entry name" value="DUF4011"/>
</dbReference>
<proteinExistence type="inferred from homology"/>
<dbReference type="GO" id="GO:0043139">
    <property type="term" value="F:5'-3' DNA helicase activity"/>
    <property type="evidence" value="ECO:0007669"/>
    <property type="project" value="TreeGrafter"/>
</dbReference>
<dbReference type="eggNOG" id="COG1061">
    <property type="taxonomic scope" value="Bacteria"/>
</dbReference>
<dbReference type="Gene3D" id="3.40.50.300">
    <property type="entry name" value="P-loop containing nucleotide triphosphate hydrolases"/>
    <property type="match status" value="3"/>
</dbReference>
<evidence type="ECO:0000256" key="5">
    <source>
        <dbReference type="ARBA" id="ARBA00022840"/>
    </source>
</evidence>
<dbReference type="Proteomes" id="UP000006054">
    <property type="component" value="Chromosome"/>
</dbReference>